<evidence type="ECO:0000256" key="4">
    <source>
        <dbReference type="PROSITE-ProRule" id="PRU00175"/>
    </source>
</evidence>
<evidence type="ECO:0000256" key="3">
    <source>
        <dbReference type="ARBA" id="ARBA00022833"/>
    </source>
</evidence>
<dbReference type="Proteomes" id="UP000245119">
    <property type="component" value="Linkage Group LG5"/>
</dbReference>
<feature type="compositionally biased region" description="Basic and acidic residues" evidence="5">
    <location>
        <begin position="57"/>
        <end position="69"/>
    </location>
</feature>
<protein>
    <recommendedName>
        <fullName evidence="6">RING-type domain-containing protein</fullName>
    </recommendedName>
</protein>
<dbReference type="OMA" id="ASSWHHT"/>
<dbReference type="InterPro" id="IPR001841">
    <property type="entry name" value="Znf_RING"/>
</dbReference>
<feature type="domain" description="RING-type" evidence="6">
    <location>
        <begin position="193"/>
        <end position="230"/>
    </location>
</feature>
<evidence type="ECO:0000313" key="8">
    <source>
        <dbReference type="Proteomes" id="UP000245119"/>
    </source>
</evidence>
<dbReference type="InterPro" id="IPR013083">
    <property type="entry name" value="Znf_RING/FYVE/PHD"/>
</dbReference>
<feature type="compositionally biased region" description="Polar residues" evidence="5">
    <location>
        <begin position="1"/>
        <end position="12"/>
    </location>
</feature>
<reference evidence="7 8" key="1">
    <citation type="submission" date="2018-04" db="EMBL/GenBank/DDBJ databases">
        <title>The genome of golden apple snail Pomacea canaliculata provides insight into stress tolerance and invasive adaptation.</title>
        <authorList>
            <person name="Liu C."/>
            <person name="Liu B."/>
            <person name="Ren Y."/>
            <person name="Zhang Y."/>
            <person name="Wang H."/>
            <person name="Li S."/>
            <person name="Jiang F."/>
            <person name="Yin L."/>
            <person name="Zhang G."/>
            <person name="Qian W."/>
            <person name="Fan W."/>
        </authorList>
    </citation>
    <scope>NUCLEOTIDE SEQUENCE [LARGE SCALE GENOMIC DNA]</scope>
    <source>
        <strain evidence="7">SZHN2017</strain>
        <tissue evidence="7">Muscle</tissue>
    </source>
</reference>
<name>A0A2T7P9D5_POMCA</name>
<keyword evidence="1" id="KW-0479">Metal-binding</keyword>
<evidence type="ECO:0000256" key="1">
    <source>
        <dbReference type="ARBA" id="ARBA00022723"/>
    </source>
</evidence>
<dbReference type="Gene3D" id="3.30.40.10">
    <property type="entry name" value="Zinc/RING finger domain, C3HC4 (zinc finger)"/>
    <property type="match status" value="1"/>
</dbReference>
<dbReference type="GO" id="GO:0008270">
    <property type="term" value="F:zinc ion binding"/>
    <property type="evidence" value="ECO:0007669"/>
    <property type="project" value="UniProtKB-KW"/>
</dbReference>
<gene>
    <name evidence="7" type="ORF">C0Q70_09282</name>
</gene>
<sequence length="243" mass="27281">MGTLELTRQTTHFNDHKDGCHSRTLPLCNKTKSTKLLTGKSTETLTVPEKSGPQEKSNVRTKDSKDTTRHLSPAVQAVMEMDIPVQYIELANEVHVMETGKEFSRVQDLYLCAMAIAESPEKQHELAHKVYQHQNAAKKGTQAQEKIPEETLHCSSERIKTFEAKKVADKADVQQRFHCLLAENKKLKKRKLCRSCQKVELASSGVTFLPCGHFIVCEECAEKHDNCPACGKTIMGTVRTFLA</sequence>
<dbReference type="Pfam" id="PF13920">
    <property type="entry name" value="zf-C3HC4_3"/>
    <property type="match status" value="1"/>
</dbReference>
<dbReference type="EMBL" id="PZQS01000005">
    <property type="protein sequence ID" value="PVD30021.1"/>
    <property type="molecule type" value="Genomic_DNA"/>
</dbReference>
<feature type="region of interest" description="Disordered" evidence="5">
    <location>
        <begin position="39"/>
        <end position="69"/>
    </location>
</feature>
<dbReference type="OrthoDB" id="6161660at2759"/>
<keyword evidence="2 4" id="KW-0863">Zinc-finger</keyword>
<dbReference type="PROSITE" id="PS50089">
    <property type="entry name" value="ZF_RING_2"/>
    <property type="match status" value="1"/>
</dbReference>
<evidence type="ECO:0000313" key="7">
    <source>
        <dbReference type="EMBL" id="PVD30021.1"/>
    </source>
</evidence>
<accession>A0A2T7P9D5</accession>
<evidence type="ECO:0000256" key="5">
    <source>
        <dbReference type="SAM" id="MobiDB-lite"/>
    </source>
</evidence>
<evidence type="ECO:0000259" key="6">
    <source>
        <dbReference type="PROSITE" id="PS50089"/>
    </source>
</evidence>
<dbReference type="AlphaFoldDB" id="A0A2T7P9D5"/>
<evidence type="ECO:0000256" key="2">
    <source>
        <dbReference type="ARBA" id="ARBA00022771"/>
    </source>
</evidence>
<comment type="caution">
    <text evidence="7">The sequence shown here is derived from an EMBL/GenBank/DDBJ whole genome shotgun (WGS) entry which is preliminary data.</text>
</comment>
<keyword evidence="8" id="KW-1185">Reference proteome</keyword>
<organism evidence="7 8">
    <name type="scientific">Pomacea canaliculata</name>
    <name type="common">Golden apple snail</name>
    <dbReference type="NCBI Taxonomy" id="400727"/>
    <lineage>
        <taxon>Eukaryota</taxon>
        <taxon>Metazoa</taxon>
        <taxon>Spiralia</taxon>
        <taxon>Lophotrochozoa</taxon>
        <taxon>Mollusca</taxon>
        <taxon>Gastropoda</taxon>
        <taxon>Caenogastropoda</taxon>
        <taxon>Architaenioglossa</taxon>
        <taxon>Ampullarioidea</taxon>
        <taxon>Ampullariidae</taxon>
        <taxon>Pomacea</taxon>
    </lineage>
</organism>
<dbReference type="STRING" id="400727.A0A2T7P9D5"/>
<keyword evidence="3" id="KW-0862">Zinc</keyword>
<proteinExistence type="predicted"/>
<dbReference type="FunFam" id="1.10.1170.10:FF:000002">
    <property type="entry name" value="Baculoviral IAP repeat containing 7"/>
    <property type="match status" value="1"/>
</dbReference>
<feature type="region of interest" description="Disordered" evidence="5">
    <location>
        <begin position="1"/>
        <end position="21"/>
    </location>
</feature>